<keyword evidence="15 24" id="KW-1133">Transmembrane helix</keyword>
<keyword evidence="12 24" id="KW-0418">Kinase</keyword>
<feature type="binding site" evidence="21">
    <location>
        <position position="71"/>
    </location>
    <ligand>
        <name>substrate</name>
    </ligand>
</feature>
<dbReference type="Proteomes" id="UP000054695">
    <property type="component" value="Unassembled WGS sequence"/>
</dbReference>
<feature type="transmembrane region" description="Helical" evidence="24">
    <location>
        <begin position="97"/>
        <end position="119"/>
    </location>
</feature>
<keyword evidence="8 24" id="KW-0808">Transferase</keyword>
<keyword evidence="14 23" id="KW-0460">Magnesium</keyword>
<keyword evidence="10 23" id="KW-0479">Metal-binding</keyword>
<keyword evidence="11 22" id="KW-0547">Nucleotide-binding</keyword>
<evidence type="ECO:0000256" key="9">
    <source>
        <dbReference type="ARBA" id="ARBA00022692"/>
    </source>
</evidence>
<evidence type="ECO:0000256" key="23">
    <source>
        <dbReference type="PIRSR" id="PIRSR600829-4"/>
    </source>
</evidence>
<comment type="cofactor">
    <cofactor evidence="23">
        <name>Mg(2+)</name>
        <dbReference type="ChEBI" id="CHEBI:18420"/>
    </cofactor>
    <text evidence="23">Mn(2+), Zn(2+), Cd(2+) and Co(2+) support activity to lesser extents.</text>
</comment>
<feature type="binding site" evidence="23">
    <location>
        <position position="78"/>
    </location>
    <ligand>
        <name>a divalent metal cation</name>
        <dbReference type="ChEBI" id="CHEBI:60240"/>
    </ligand>
</feature>
<evidence type="ECO:0000256" key="17">
    <source>
        <dbReference type="ARBA" id="ARBA00023136"/>
    </source>
</evidence>
<evidence type="ECO:0000256" key="6">
    <source>
        <dbReference type="ARBA" id="ARBA00022516"/>
    </source>
</evidence>
<dbReference type="PANTHER" id="PTHR34299">
    <property type="entry name" value="DIACYLGLYCEROL KINASE"/>
    <property type="match status" value="1"/>
</dbReference>
<sequence>MPKFIVKTILKLKEATRYSLYGLKAAFQDEFAFRLELLAGIIALPLAFFIGKTYVERALLISTLFIVLIAELLNSAIETTLNRISRDWNPLTRKAKDLGSAAVFITIINALVVWTMVIISRCQT</sequence>
<dbReference type="OrthoDB" id="9796011at2"/>
<dbReference type="InterPro" id="IPR033718">
    <property type="entry name" value="DAGK_prok"/>
</dbReference>
<dbReference type="AlphaFoldDB" id="A0A0W0S1J2"/>
<evidence type="ECO:0000256" key="13">
    <source>
        <dbReference type="ARBA" id="ARBA00022840"/>
    </source>
</evidence>
<evidence type="ECO:0000256" key="1">
    <source>
        <dbReference type="ARBA" id="ARBA00004429"/>
    </source>
</evidence>
<keyword evidence="5" id="KW-1003">Cell membrane</keyword>
<dbReference type="GO" id="GO:0004143">
    <property type="term" value="F:ATP-dependent diacylglycerol kinase activity"/>
    <property type="evidence" value="ECO:0007669"/>
    <property type="project" value="UniProtKB-EC"/>
</dbReference>
<keyword evidence="19 24" id="KW-1208">Phospholipid metabolism</keyword>
<evidence type="ECO:0000256" key="14">
    <source>
        <dbReference type="ARBA" id="ARBA00022842"/>
    </source>
</evidence>
<evidence type="ECO:0000256" key="18">
    <source>
        <dbReference type="ARBA" id="ARBA00023209"/>
    </source>
</evidence>
<keyword evidence="17 24" id="KW-0472">Membrane</keyword>
<organism evidence="25 26">
    <name type="scientific">Legionella bozemanae</name>
    <name type="common">Fluoribacter bozemanae</name>
    <dbReference type="NCBI Taxonomy" id="447"/>
    <lineage>
        <taxon>Bacteria</taxon>
        <taxon>Pseudomonadati</taxon>
        <taxon>Pseudomonadota</taxon>
        <taxon>Gammaproteobacteria</taxon>
        <taxon>Legionellales</taxon>
        <taxon>Legionellaceae</taxon>
        <taxon>Legionella</taxon>
    </lineage>
</organism>
<protein>
    <recommendedName>
        <fullName evidence="4 24">Diacylglycerol kinase</fullName>
        <ecNumber evidence="3 24">2.7.1.107</ecNumber>
    </recommendedName>
</protein>
<dbReference type="GO" id="GO:0046872">
    <property type="term" value="F:metal ion binding"/>
    <property type="evidence" value="ECO:0007669"/>
    <property type="project" value="UniProtKB-KW"/>
</dbReference>
<keyword evidence="18" id="KW-0594">Phospholipid biosynthesis</keyword>
<evidence type="ECO:0000256" key="22">
    <source>
        <dbReference type="PIRSR" id="PIRSR600829-3"/>
    </source>
</evidence>
<comment type="catalytic activity">
    <reaction evidence="24">
        <text>a 1,2-diacyl-sn-glycerol + ATP = a 1,2-diacyl-sn-glycero-3-phosphate + ADP + H(+)</text>
        <dbReference type="Rhea" id="RHEA:10272"/>
        <dbReference type="ChEBI" id="CHEBI:15378"/>
        <dbReference type="ChEBI" id="CHEBI:17815"/>
        <dbReference type="ChEBI" id="CHEBI:30616"/>
        <dbReference type="ChEBI" id="CHEBI:58608"/>
        <dbReference type="ChEBI" id="CHEBI:456216"/>
        <dbReference type="EC" id="2.7.1.107"/>
    </reaction>
</comment>
<dbReference type="Gene3D" id="1.10.287.3610">
    <property type="match status" value="1"/>
</dbReference>
<keyword evidence="16 24" id="KW-0443">Lipid metabolism</keyword>
<feature type="transmembrane region" description="Helical" evidence="24">
    <location>
        <begin position="31"/>
        <end position="51"/>
    </location>
</feature>
<dbReference type="EMBL" id="LNXU01000002">
    <property type="protein sequence ID" value="KTC77162.1"/>
    <property type="molecule type" value="Genomic_DNA"/>
</dbReference>
<evidence type="ECO:0000256" key="10">
    <source>
        <dbReference type="ARBA" id="ARBA00022723"/>
    </source>
</evidence>
<evidence type="ECO:0000313" key="25">
    <source>
        <dbReference type="EMBL" id="KTC77162.1"/>
    </source>
</evidence>
<evidence type="ECO:0000256" key="20">
    <source>
        <dbReference type="PIRSR" id="PIRSR600829-1"/>
    </source>
</evidence>
<feature type="binding site" evidence="22">
    <location>
        <position position="18"/>
    </location>
    <ligand>
        <name>ATP</name>
        <dbReference type="ChEBI" id="CHEBI:30616"/>
    </ligand>
</feature>
<dbReference type="EC" id="2.7.1.107" evidence="3 24"/>
<gene>
    <name evidence="25" type="primary">dgkA</name>
    <name evidence="25" type="ORF">Lboz_0115</name>
</gene>
<evidence type="ECO:0000256" key="5">
    <source>
        <dbReference type="ARBA" id="ARBA00022475"/>
    </source>
</evidence>
<dbReference type="GO" id="GO:0005886">
    <property type="term" value="C:plasma membrane"/>
    <property type="evidence" value="ECO:0007669"/>
    <property type="project" value="UniProtKB-SubCell"/>
</dbReference>
<dbReference type="PANTHER" id="PTHR34299:SF1">
    <property type="entry name" value="DIACYLGLYCEROL KINASE"/>
    <property type="match status" value="1"/>
</dbReference>
<keyword evidence="9 24" id="KW-0812">Transmembrane</keyword>
<evidence type="ECO:0000256" key="21">
    <source>
        <dbReference type="PIRSR" id="PIRSR600829-2"/>
    </source>
</evidence>
<feature type="binding site" evidence="22">
    <location>
        <position position="78"/>
    </location>
    <ligand>
        <name>ATP</name>
        <dbReference type="ChEBI" id="CHEBI:30616"/>
    </ligand>
</feature>
<dbReference type="RefSeq" id="WP_058457828.1">
    <property type="nucleotide sequence ID" value="NZ_CAAAIY010000003.1"/>
</dbReference>
<comment type="caution">
    <text evidence="25">The sequence shown here is derived from an EMBL/GenBank/DDBJ whole genome shotgun (WGS) entry which is preliminary data.</text>
</comment>
<keyword evidence="7 24" id="KW-0997">Cell inner membrane</keyword>
<evidence type="ECO:0000256" key="3">
    <source>
        <dbReference type="ARBA" id="ARBA00012133"/>
    </source>
</evidence>
<evidence type="ECO:0000313" key="26">
    <source>
        <dbReference type="Proteomes" id="UP000054695"/>
    </source>
</evidence>
<name>A0A0W0S1J2_LEGBO</name>
<feature type="binding site" evidence="21">
    <location>
        <position position="100"/>
    </location>
    <ligand>
        <name>substrate</name>
    </ligand>
</feature>
<dbReference type="GO" id="GO:0006654">
    <property type="term" value="P:phosphatidic acid biosynthetic process"/>
    <property type="evidence" value="ECO:0007669"/>
    <property type="project" value="InterPro"/>
</dbReference>
<evidence type="ECO:0000256" key="24">
    <source>
        <dbReference type="RuleBase" id="RU363065"/>
    </source>
</evidence>
<evidence type="ECO:0000256" key="7">
    <source>
        <dbReference type="ARBA" id="ARBA00022519"/>
    </source>
</evidence>
<dbReference type="STRING" id="447.Lboz_0115"/>
<evidence type="ECO:0000256" key="16">
    <source>
        <dbReference type="ARBA" id="ARBA00023098"/>
    </source>
</evidence>
<evidence type="ECO:0000256" key="11">
    <source>
        <dbReference type="ARBA" id="ARBA00022741"/>
    </source>
</evidence>
<dbReference type="PATRIC" id="fig|447.4.peg.123"/>
<evidence type="ECO:0000256" key="4">
    <source>
        <dbReference type="ARBA" id="ARBA00017575"/>
    </source>
</evidence>
<proteinExistence type="inferred from homology"/>
<feature type="binding site" evidence="22">
    <location>
        <begin position="96"/>
        <end position="97"/>
    </location>
    <ligand>
        <name>ATP</name>
        <dbReference type="ChEBI" id="CHEBI:30616"/>
    </ligand>
</feature>
<evidence type="ECO:0000256" key="8">
    <source>
        <dbReference type="ARBA" id="ARBA00022679"/>
    </source>
</evidence>
<dbReference type="GO" id="GO:0005524">
    <property type="term" value="F:ATP binding"/>
    <property type="evidence" value="ECO:0007669"/>
    <property type="project" value="UniProtKB-KW"/>
</dbReference>
<dbReference type="InterPro" id="IPR036945">
    <property type="entry name" value="DAGK_sf"/>
</dbReference>
<evidence type="ECO:0000256" key="15">
    <source>
        <dbReference type="ARBA" id="ARBA00022989"/>
    </source>
</evidence>
<keyword evidence="26" id="KW-1185">Reference proteome</keyword>
<keyword evidence="13 22" id="KW-0067">ATP-binding</keyword>
<dbReference type="InterPro" id="IPR000829">
    <property type="entry name" value="DAGK"/>
</dbReference>
<feature type="binding site" evidence="21">
    <location>
        <position position="57"/>
    </location>
    <ligand>
        <name>substrate</name>
    </ligand>
</feature>
<comment type="function">
    <text evidence="24">Catalyzes the ATP-dependent phosphorylation of sn-l,2-diacylglycerol (DAG) to phosphatidic acid. Involved in the recycling of diacylglycerol produced as a by-product during membrane-derived oligosaccharide (MDO) biosynthesis.</text>
</comment>
<feature type="binding site" evidence="23">
    <location>
        <position position="30"/>
    </location>
    <ligand>
        <name>a divalent metal cation</name>
        <dbReference type="ChEBI" id="CHEBI:60240"/>
    </ligand>
</feature>
<dbReference type="CDD" id="cd14264">
    <property type="entry name" value="DAGK_IM"/>
    <property type="match status" value="1"/>
</dbReference>
<evidence type="ECO:0000256" key="19">
    <source>
        <dbReference type="ARBA" id="ARBA00023264"/>
    </source>
</evidence>
<keyword evidence="6" id="KW-0444">Lipid biosynthesis</keyword>
<evidence type="ECO:0000256" key="2">
    <source>
        <dbReference type="ARBA" id="ARBA00005967"/>
    </source>
</evidence>
<reference evidence="25 26" key="1">
    <citation type="submission" date="2015-11" db="EMBL/GenBank/DDBJ databases">
        <title>Genomic analysis of 38 Legionella species identifies large and diverse effector repertoires.</title>
        <authorList>
            <person name="Burstein D."/>
            <person name="Amaro F."/>
            <person name="Zusman T."/>
            <person name="Lifshitz Z."/>
            <person name="Cohen O."/>
            <person name="Gilbert J.A."/>
            <person name="Pupko T."/>
            <person name="Shuman H.A."/>
            <person name="Segal G."/>
        </authorList>
    </citation>
    <scope>NUCLEOTIDE SEQUENCE [LARGE SCALE GENOMIC DNA]</scope>
    <source>
        <strain evidence="25 26">WIGA</strain>
    </source>
</reference>
<feature type="binding site" evidence="21">
    <location>
        <begin position="32"/>
        <end position="36"/>
    </location>
    <ligand>
        <name>substrate</name>
    </ligand>
</feature>
<feature type="active site" description="Proton acceptor" evidence="20">
    <location>
        <position position="71"/>
    </location>
</feature>
<evidence type="ECO:0000256" key="12">
    <source>
        <dbReference type="ARBA" id="ARBA00022777"/>
    </source>
</evidence>
<feature type="transmembrane region" description="Helical" evidence="24">
    <location>
        <begin position="58"/>
        <end position="77"/>
    </location>
</feature>
<comment type="subcellular location">
    <subcellularLocation>
        <location evidence="1 24">Cell inner membrane</location>
        <topology evidence="1 24">Multi-pass membrane protein</topology>
    </subcellularLocation>
</comment>
<feature type="binding site" evidence="22">
    <location>
        <position position="30"/>
    </location>
    <ligand>
        <name>ATP</name>
        <dbReference type="ChEBI" id="CHEBI:30616"/>
    </ligand>
</feature>
<dbReference type="Pfam" id="PF01219">
    <property type="entry name" value="DAGK_prokar"/>
    <property type="match status" value="1"/>
</dbReference>
<comment type="similarity">
    <text evidence="2 24">Belongs to the bacterial diacylglycerol kinase family.</text>
</comment>
<accession>A0A0W0S1J2</accession>